<keyword evidence="1" id="KW-0805">Transcription regulation</keyword>
<keyword evidence="2" id="KW-0238">DNA-binding</keyword>
<dbReference type="SMART" id="SM00421">
    <property type="entry name" value="HTH_LUXR"/>
    <property type="match status" value="2"/>
</dbReference>
<keyword evidence="7" id="KW-1185">Reference proteome</keyword>
<feature type="domain" description="HTH luxR-type" evidence="5">
    <location>
        <begin position="102"/>
        <end position="167"/>
    </location>
</feature>
<dbReference type="InterPro" id="IPR036388">
    <property type="entry name" value="WH-like_DNA-bd_sf"/>
</dbReference>
<dbReference type="RefSeq" id="WP_280575615.1">
    <property type="nucleotide sequence ID" value="NZ_JARXRM010000044.1"/>
</dbReference>
<dbReference type="PANTHER" id="PTHR44688">
    <property type="entry name" value="DNA-BINDING TRANSCRIPTIONAL ACTIVATOR DEVR_DOSR"/>
    <property type="match status" value="1"/>
</dbReference>
<evidence type="ECO:0000313" key="6">
    <source>
        <dbReference type="EMBL" id="MDH5824304.1"/>
    </source>
</evidence>
<protein>
    <submittedName>
        <fullName evidence="6">LuxR C-terminal-related transcriptional regulator</fullName>
    </submittedName>
</protein>
<dbReference type="CDD" id="cd06170">
    <property type="entry name" value="LuxR_C_like"/>
    <property type="match status" value="2"/>
</dbReference>
<reference evidence="6 7" key="1">
    <citation type="submission" date="2023-04" db="EMBL/GenBank/DDBJ databases">
        <title>Luteimonas endophyticus RD2P54.</title>
        <authorList>
            <person name="Sun J.-Q."/>
        </authorList>
    </citation>
    <scope>NUCLEOTIDE SEQUENCE [LARGE SCALE GENOMIC DNA]</scope>
    <source>
        <strain evidence="6 7">RD2P54</strain>
    </source>
</reference>
<dbReference type="InterPro" id="IPR016032">
    <property type="entry name" value="Sig_transdc_resp-reg_C-effctor"/>
</dbReference>
<evidence type="ECO:0000313" key="7">
    <source>
        <dbReference type="Proteomes" id="UP001156940"/>
    </source>
</evidence>
<organism evidence="6 7">
    <name type="scientific">Luteimonas endophytica</name>
    <dbReference type="NCBI Taxonomy" id="3042023"/>
    <lineage>
        <taxon>Bacteria</taxon>
        <taxon>Pseudomonadati</taxon>
        <taxon>Pseudomonadota</taxon>
        <taxon>Gammaproteobacteria</taxon>
        <taxon>Lysobacterales</taxon>
        <taxon>Lysobacteraceae</taxon>
        <taxon>Luteimonas</taxon>
    </lineage>
</organism>
<keyword evidence="3" id="KW-0804">Transcription</keyword>
<proteinExistence type="predicted"/>
<dbReference type="SUPFAM" id="SSF46894">
    <property type="entry name" value="C-terminal effector domain of the bipartite response regulators"/>
    <property type="match status" value="2"/>
</dbReference>
<accession>A0ABT6JBV3</accession>
<dbReference type="Gene3D" id="1.10.10.10">
    <property type="entry name" value="Winged helix-like DNA-binding domain superfamily/Winged helix DNA-binding domain"/>
    <property type="match status" value="2"/>
</dbReference>
<evidence type="ECO:0000256" key="2">
    <source>
        <dbReference type="ARBA" id="ARBA00023125"/>
    </source>
</evidence>
<dbReference type="PROSITE" id="PS00622">
    <property type="entry name" value="HTH_LUXR_1"/>
    <property type="match status" value="1"/>
</dbReference>
<dbReference type="PROSITE" id="PS50043">
    <property type="entry name" value="HTH_LUXR_2"/>
    <property type="match status" value="2"/>
</dbReference>
<dbReference type="PANTHER" id="PTHR44688:SF16">
    <property type="entry name" value="DNA-BINDING TRANSCRIPTIONAL ACTIVATOR DEVR_DOSR"/>
    <property type="match status" value="1"/>
</dbReference>
<comment type="caution">
    <text evidence="6">The sequence shown here is derived from an EMBL/GenBank/DDBJ whole genome shotgun (WGS) entry which is preliminary data.</text>
</comment>
<evidence type="ECO:0000256" key="4">
    <source>
        <dbReference type="SAM" id="MobiDB-lite"/>
    </source>
</evidence>
<evidence type="ECO:0000259" key="5">
    <source>
        <dbReference type="PROSITE" id="PS50043"/>
    </source>
</evidence>
<dbReference type="InterPro" id="IPR000792">
    <property type="entry name" value="Tscrpt_reg_LuxR_C"/>
</dbReference>
<evidence type="ECO:0000256" key="3">
    <source>
        <dbReference type="ARBA" id="ARBA00023163"/>
    </source>
</evidence>
<gene>
    <name evidence="6" type="ORF">QFW77_15105</name>
</gene>
<dbReference type="PRINTS" id="PR00038">
    <property type="entry name" value="HTHLUXR"/>
</dbReference>
<name>A0ABT6JBV3_9GAMM</name>
<feature type="region of interest" description="Disordered" evidence="4">
    <location>
        <begin position="169"/>
        <end position="192"/>
    </location>
</feature>
<feature type="region of interest" description="Disordered" evidence="4">
    <location>
        <begin position="1"/>
        <end position="39"/>
    </location>
</feature>
<feature type="domain" description="HTH luxR-type" evidence="5">
    <location>
        <begin position="30"/>
        <end position="95"/>
    </location>
</feature>
<dbReference type="EMBL" id="JARXRM010000044">
    <property type="protein sequence ID" value="MDH5824304.1"/>
    <property type="molecule type" value="Genomic_DNA"/>
</dbReference>
<sequence>MRSPSSPHADASAGPGPVAPRATAPLRGPRGARSPALTPRERQIVRMLAIRPRCRQIAAALGISADTVRKHRANIVAKLGVGSTAQLIALAVGTHAAVPVPTRPGMRPLSARQAEVARELRRGQTSKEIARRLGLSPRTIDKHRQNAMRRARLSGMAELMRLEACAGAARPRTLSGAARTAPVTGDEHRGDE</sequence>
<dbReference type="Proteomes" id="UP001156940">
    <property type="component" value="Unassembled WGS sequence"/>
</dbReference>
<dbReference type="Pfam" id="PF00196">
    <property type="entry name" value="GerE"/>
    <property type="match status" value="2"/>
</dbReference>
<evidence type="ECO:0000256" key="1">
    <source>
        <dbReference type="ARBA" id="ARBA00023015"/>
    </source>
</evidence>